<feature type="compositionally biased region" description="Basic and acidic residues" evidence="1">
    <location>
        <begin position="272"/>
        <end position="294"/>
    </location>
</feature>
<feature type="compositionally biased region" description="Basic residues" evidence="1">
    <location>
        <begin position="307"/>
        <end position="318"/>
    </location>
</feature>
<protein>
    <submittedName>
        <fullName evidence="2">Uncharacterized protein</fullName>
    </submittedName>
</protein>
<gene>
    <name evidence="2" type="ORF">BJ554DRAFT_1467</name>
</gene>
<feature type="compositionally biased region" description="Polar residues" evidence="1">
    <location>
        <begin position="233"/>
        <end position="242"/>
    </location>
</feature>
<dbReference type="EMBL" id="JAEFCI010008652">
    <property type="protein sequence ID" value="KAG5458325.1"/>
    <property type="molecule type" value="Genomic_DNA"/>
</dbReference>
<feature type="compositionally biased region" description="Basic residues" evidence="1">
    <location>
        <begin position="222"/>
        <end position="231"/>
    </location>
</feature>
<name>A0A8H7ZSB4_9FUNG</name>
<reference evidence="2 3" key="1">
    <citation type="journal article" name="Sci. Rep.">
        <title>Genome-scale phylogenetic analyses confirm Olpidium as the closest living zoosporic fungus to the non-flagellated, terrestrial fungi.</title>
        <authorList>
            <person name="Chang Y."/>
            <person name="Rochon D."/>
            <person name="Sekimoto S."/>
            <person name="Wang Y."/>
            <person name="Chovatia M."/>
            <person name="Sandor L."/>
            <person name="Salamov A."/>
            <person name="Grigoriev I.V."/>
            <person name="Stajich J.E."/>
            <person name="Spatafora J.W."/>
        </authorList>
    </citation>
    <scope>NUCLEOTIDE SEQUENCE [LARGE SCALE GENOMIC DNA]</scope>
    <source>
        <strain evidence="2">S191</strain>
    </source>
</reference>
<accession>A0A8H7ZSB4</accession>
<evidence type="ECO:0000313" key="3">
    <source>
        <dbReference type="Proteomes" id="UP000673691"/>
    </source>
</evidence>
<feature type="non-terminal residue" evidence="2">
    <location>
        <position position="1"/>
    </location>
</feature>
<proteinExistence type="predicted"/>
<evidence type="ECO:0000313" key="2">
    <source>
        <dbReference type="EMBL" id="KAG5458325.1"/>
    </source>
</evidence>
<evidence type="ECO:0000256" key="1">
    <source>
        <dbReference type="SAM" id="MobiDB-lite"/>
    </source>
</evidence>
<sequence>KEELADGASRRPLCTANATYDVAVQGGFNLLDVVRTSQLHAPVRVEASARRKQFGAVVLAELSAEGIDGNVDYPAVGLKLNLAHNIRGGLSQGLAELVEVFEVRLVEGVTDDLDVHLIEVLRRQAVHELFPVAQRPRRSRRSAEKTPELTKRRVDEHSAVQFLDVGGNAQGGHGVEDADRVAPLQQFVRVALVQSPRDEEDDIVDHISIAFFFWRERRGANRTRRRSRKSVHAVSTNQPGQSAAWNCCAPALRTSCTRETLPGRPQRARGGLVHEAEPRCRTFESGDRKSDERTPPPPPFPLPVSRQHPRPLTGRRRGQTFQRLALGQVDIVGVSEDAAPEPADDAWREKRRDESRWFKSLLAHDSAMSARDFLPAAGCGPHPRGQAIRLPGMRLLPLLPLCRCVFPAATSPTGRTQAPTLTLGVAVVDVEAVWTAAKGDDRNVTAEKEEAMVGDHMGPRVRAHESPAHARMTVMSDPAATYNSLDVLSEVDRQAIIMKGAKVQYGMLVITGTCDDNTWLFHLDATPARGQGESEETSVAFCGINAGLRRSACTPG</sequence>
<dbReference type="Proteomes" id="UP000673691">
    <property type="component" value="Unassembled WGS sequence"/>
</dbReference>
<feature type="region of interest" description="Disordered" evidence="1">
    <location>
        <begin position="259"/>
        <end position="318"/>
    </location>
</feature>
<dbReference type="AlphaFoldDB" id="A0A8H7ZSB4"/>
<organism evidence="2 3">
    <name type="scientific">Olpidium bornovanus</name>
    <dbReference type="NCBI Taxonomy" id="278681"/>
    <lineage>
        <taxon>Eukaryota</taxon>
        <taxon>Fungi</taxon>
        <taxon>Fungi incertae sedis</taxon>
        <taxon>Olpidiomycota</taxon>
        <taxon>Olpidiomycotina</taxon>
        <taxon>Olpidiomycetes</taxon>
        <taxon>Olpidiales</taxon>
        <taxon>Olpidiaceae</taxon>
        <taxon>Olpidium</taxon>
    </lineage>
</organism>
<feature type="region of interest" description="Disordered" evidence="1">
    <location>
        <begin position="222"/>
        <end position="242"/>
    </location>
</feature>
<keyword evidence="3" id="KW-1185">Reference proteome</keyword>
<comment type="caution">
    <text evidence="2">The sequence shown here is derived from an EMBL/GenBank/DDBJ whole genome shotgun (WGS) entry which is preliminary data.</text>
</comment>